<dbReference type="NCBIfam" id="TIGR01787">
    <property type="entry name" value="squalene_cyclas"/>
    <property type="match status" value="1"/>
</dbReference>
<dbReference type="PANTHER" id="PTHR11764:SF58">
    <property type="entry name" value="BETA-AMYRIN SYNTHASE-RELATED"/>
    <property type="match status" value="1"/>
</dbReference>
<dbReference type="PANTHER" id="PTHR11764">
    <property type="entry name" value="TERPENE CYCLASE/MUTASE FAMILY MEMBER"/>
    <property type="match status" value="1"/>
</dbReference>
<dbReference type="InterPro" id="IPR008930">
    <property type="entry name" value="Terpenoid_cyclase/PrenylTrfase"/>
</dbReference>
<feature type="region of interest" description="Disordered" evidence="5">
    <location>
        <begin position="444"/>
        <end position="528"/>
    </location>
</feature>
<proteinExistence type="inferred from homology"/>
<feature type="compositionally biased region" description="Polar residues" evidence="5">
    <location>
        <begin position="358"/>
        <end position="367"/>
    </location>
</feature>
<dbReference type="Gene3D" id="1.50.10.20">
    <property type="match status" value="1"/>
</dbReference>
<dbReference type="GO" id="GO:0016104">
    <property type="term" value="P:triterpenoid biosynthetic process"/>
    <property type="evidence" value="ECO:0007669"/>
    <property type="project" value="InterPro"/>
</dbReference>
<dbReference type="GO" id="GO:0005811">
    <property type="term" value="C:lipid droplet"/>
    <property type="evidence" value="ECO:0007669"/>
    <property type="project" value="InterPro"/>
</dbReference>
<keyword evidence="2" id="KW-0677">Repeat</keyword>
<dbReference type="EC" id="5.4.99.-" evidence="4"/>
<keyword evidence="3 4" id="KW-0413">Isomerase</keyword>
<reference evidence="8" key="1">
    <citation type="submission" date="2018-02" db="EMBL/GenBank/DDBJ databases">
        <authorList>
            <person name="Cohen D.B."/>
            <person name="Kent A.D."/>
        </authorList>
    </citation>
    <scope>NUCLEOTIDE SEQUENCE</scope>
</reference>
<accession>A0A2N9ETP5</accession>
<organism evidence="8">
    <name type="scientific">Fagus sylvatica</name>
    <name type="common">Beechnut</name>
    <dbReference type="NCBI Taxonomy" id="28930"/>
    <lineage>
        <taxon>Eukaryota</taxon>
        <taxon>Viridiplantae</taxon>
        <taxon>Streptophyta</taxon>
        <taxon>Embryophyta</taxon>
        <taxon>Tracheophyta</taxon>
        <taxon>Spermatophyta</taxon>
        <taxon>Magnoliopsida</taxon>
        <taxon>eudicotyledons</taxon>
        <taxon>Gunneridae</taxon>
        <taxon>Pentapetalae</taxon>
        <taxon>rosids</taxon>
        <taxon>fabids</taxon>
        <taxon>Fagales</taxon>
        <taxon>Fagaceae</taxon>
        <taxon>Fagus</taxon>
    </lineage>
</organism>
<feature type="region of interest" description="Disordered" evidence="5">
    <location>
        <begin position="352"/>
        <end position="427"/>
    </location>
</feature>
<dbReference type="InterPro" id="IPR005162">
    <property type="entry name" value="Retrotrans_gag_dom"/>
</dbReference>
<protein>
    <recommendedName>
        <fullName evidence="4">Terpene cyclase/mutase family member</fullName>
        <ecNumber evidence="4">5.4.99.-</ecNumber>
    </recommendedName>
</protein>
<sequence length="778" mass="87082">MKHIHYEDEISRYITIGVVEKAMCMLACWVEDPNGDCFKKHLARMKEYIWVAEDGIKMHSFGSQLWDTSLAIQAFLATDLTNEIGPTLAKGHDFIKKSQVRDNPSGDFKGMHRHISKGSWTFSDQDHGLQVSDCTAEALKCCLLFSMMPPEVVGDKMEPERLFDAVNILFSLQSKNGGLAAWEPAGAADWLEVLNPTEFFEGIVVEHEYVECTASTVQALVLFKKLYPGHRKKEVENCITNAVRYGNWGICFIYGTWFALGGLAAVGKTYNNSLAMQKAIDFLLRTQKDDGGWGESYLSCPTKEYVPLEGNRSTLVQTAWAMMGLILAGQAERDPTPLDRAAKLIINSQMEDGDFPQQEVSSGSSYRPSEGTPAATSIIPSSRHTDLCQHLNSQRSRRDEWASREVTPQRARRSLNFSSSVESRADDSKRIIAELRREISDLRKEARGRSPAKVRPRRRLTQYDQEDPGPSSSAHTDAWAETPLPSEETPRSSHRSGSVRANREKSKHSYKSISGHRDRGVLPPTIPRKTAWRGKQGAVWKVLDLVSSSPFSKEIERAKLLEKLFPSSLGEVALRWFNQLEWGTVGSWSQMTKAFIGRFITNSQRPKGMDSLMTMKLGNNESIKDYSARFWETYNDIDGCGEDTAVQTFKLGLPPSTGLRQSLTKCPSASLRKLMDRIEQFIRVEEDGGNATVAQLAQKPKPDQVSICILPRGVCTLHGCVHHFNMLIMVSAPQGCVHHFKEVYASSQVAYARLRHPKTHSFSILVSINHIGGQTMVS</sequence>
<dbReference type="Pfam" id="PF13243">
    <property type="entry name" value="SQHop_cyclase_C"/>
    <property type="match status" value="1"/>
</dbReference>
<dbReference type="InterPro" id="IPR032696">
    <property type="entry name" value="SQ_cyclase_C"/>
</dbReference>
<evidence type="ECO:0000256" key="1">
    <source>
        <dbReference type="ARBA" id="ARBA00009755"/>
    </source>
</evidence>
<dbReference type="GO" id="GO:0042300">
    <property type="term" value="F:beta-amyrin synthase activity"/>
    <property type="evidence" value="ECO:0007669"/>
    <property type="project" value="TreeGrafter"/>
</dbReference>
<dbReference type="InterPro" id="IPR018333">
    <property type="entry name" value="Squalene_cyclase"/>
</dbReference>
<gene>
    <name evidence="8" type="ORF">FSB_LOCUS10059</name>
</gene>
<evidence type="ECO:0000259" key="7">
    <source>
        <dbReference type="Pfam" id="PF13243"/>
    </source>
</evidence>
<evidence type="ECO:0000256" key="5">
    <source>
        <dbReference type="SAM" id="MobiDB-lite"/>
    </source>
</evidence>
<dbReference type="Pfam" id="PF03732">
    <property type="entry name" value="Retrotrans_gag"/>
    <property type="match status" value="1"/>
</dbReference>
<feature type="domain" description="Retrotransposon gag" evidence="6">
    <location>
        <begin position="563"/>
        <end position="654"/>
    </location>
</feature>
<name>A0A2N9ETP5_FAGSY</name>
<dbReference type="AlphaFoldDB" id="A0A2N9ETP5"/>
<dbReference type="SUPFAM" id="SSF48239">
    <property type="entry name" value="Terpenoid cyclases/Protein prenyltransferases"/>
    <property type="match status" value="1"/>
</dbReference>
<evidence type="ECO:0000256" key="2">
    <source>
        <dbReference type="ARBA" id="ARBA00022737"/>
    </source>
</evidence>
<dbReference type="EMBL" id="OIVN01000560">
    <property type="protein sequence ID" value="SPC82177.1"/>
    <property type="molecule type" value="Genomic_DNA"/>
</dbReference>
<comment type="similarity">
    <text evidence="1 4">Belongs to the terpene cyclase/mutase family.</text>
</comment>
<feature type="domain" description="Squalene cyclase C-terminal" evidence="7">
    <location>
        <begin position="63"/>
        <end position="360"/>
    </location>
</feature>
<evidence type="ECO:0000256" key="4">
    <source>
        <dbReference type="RuleBase" id="RU362003"/>
    </source>
</evidence>
<dbReference type="FunFam" id="1.50.10.20:FF:000011">
    <property type="entry name" value="Terpene cyclase/mutase family member"/>
    <property type="match status" value="1"/>
</dbReference>
<evidence type="ECO:0000259" key="6">
    <source>
        <dbReference type="Pfam" id="PF03732"/>
    </source>
</evidence>
<evidence type="ECO:0000313" key="8">
    <source>
        <dbReference type="EMBL" id="SPC82177.1"/>
    </source>
</evidence>
<evidence type="ECO:0000256" key="3">
    <source>
        <dbReference type="ARBA" id="ARBA00023235"/>
    </source>
</evidence>
<feature type="compositionally biased region" description="Basic residues" evidence="5">
    <location>
        <begin position="450"/>
        <end position="460"/>
    </location>
</feature>